<gene>
    <name evidence="1" type="ORF">AB6A40_008103</name>
</gene>
<proteinExistence type="predicted"/>
<dbReference type="SUPFAM" id="SSF52540">
    <property type="entry name" value="P-loop containing nucleoside triphosphate hydrolases"/>
    <property type="match status" value="1"/>
</dbReference>
<dbReference type="PANTHER" id="PTHR32046">
    <property type="entry name" value="G DOMAIN-CONTAINING PROTEIN"/>
    <property type="match status" value="1"/>
</dbReference>
<dbReference type="Proteomes" id="UP001608902">
    <property type="component" value="Unassembled WGS sequence"/>
</dbReference>
<dbReference type="EMBL" id="JBGFUD010007122">
    <property type="protein sequence ID" value="MFH4981394.1"/>
    <property type="molecule type" value="Genomic_DNA"/>
</dbReference>
<reference evidence="1 2" key="1">
    <citation type="submission" date="2024-08" db="EMBL/GenBank/DDBJ databases">
        <title>Gnathostoma spinigerum genome.</title>
        <authorList>
            <person name="Gonzalez-Bertolin B."/>
            <person name="Monzon S."/>
            <person name="Zaballos A."/>
            <person name="Jimenez P."/>
            <person name="Dekumyoy P."/>
            <person name="Varona S."/>
            <person name="Cuesta I."/>
            <person name="Sumanam S."/>
            <person name="Adisakwattana P."/>
            <person name="Gasser R.B."/>
            <person name="Hernandez-Gonzalez A."/>
            <person name="Young N.D."/>
            <person name="Perteguer M.J."/>
        </authorList>
    </citation>
    <scope>NUCLEOTIDE SEQUENCE [LARGE SCALE GENOMIC DNA]</scope>
    <source>
        <strain evidence="1">AL3</strain>
        <tissue evidence="1">Liver</tissue>
    </source>
</reference>
<name>A0ABD6EVV5_9BILA</name>
<sequence length="236" mass="26193">MSSTDLPTKRFTTISKFAGEAFATEGNVRTVFASASKDDVKRDDKVIILVGPAGMGKSTFIDCMCNYFYGADLDGKFRYKIADEVFDGTTPYKTIIRYVFNETSMPFRPIVIDTPGISGQTNVQADAEVSELLYSFLRMSERVVVNAVGLVMQYSETKVATEDEGKIRKVLAMFPKSMMANVVPIISHSDSSTIPDSIRTLLHNLGLGDNKCFSFNSKYLLDDDSVAEVKDYCLLR</sequence>
<accession>A0ABD6EVV5</accession>
<evidence type="ECO:0008006" key="3">
    <source>
        <dbReference type="Google" id="ProtNLM"/>
    </source>
</evidence>
<keyword evidence="2" id="KW-1185">Reference proteome</keyword>
<dbReference type="Gene3D" id="3.40.50.300">
    <property type="entry name" value="P-loop containing nucleotide triphosphate hydrolases"/>
    <property type="match status" value="1"/>
</dbReference>
<dbReference type="InterPro" id="IPR027417">
    <property type="entry name" value="P-loop_NTPase"/>
</dbReference>
<dbReference type="PANTHER" id="PTHR32046:SF11">
    <property type="entry name" value="IMMUNE-ASSOCIATED NUCLEOTIDE-BINDING PROTEIN 10-LIKE"/>
    <property type="match status" value="1"/>
</dbReference>
<evidence type="ECO:0000313" key="1">
    <source>
        <dbReference type="EMBL" id="MFH4981394.1"/>
    </source>
</evidence>
<evidence type="ECO:0000313" key="2">
    <source>
        <dbReference type="Proteomes" id="UP001608902"/>
    </source>
</evidence>
<comment type="caution">
    <text evidence="1">The sequence shown here is derived from an EMBL/GenBank/DDBJ whole genome shotgun (WGS) entry which is preliminary data.</text>
</comment>
<protein>
    <recommendedName>
        <fullName evidence="3">G domain-containing protein</fullName>
    </recommendedName>
</protein>
<organism evidence="1 2">
    <name type="scientific">Gnathostoma spinigerum</name>
    <dbReference type="NCBI Taxonomy" id="75299"/>
    <lineage>
        <taxon>Eukaryota</taxon>
        <taxon>Metazoa</taxon>
        <taxon>Ecdysozoa</taxon>
        <taxon>Nematoda</taxon>
        <taxon>Chromadorea</taxon>
        <taxon>Rhabditida</taxon>
        <taxon>Spirurina</taxon>
        <taxon>Gnathostomatomorpha</taxon>
        <taxon>Gnathostomatoidea</taxon>
        <taxon>Gnathostomatidae</taxon>
        <taxon>Gnathostoma</taxon>
    </lineage>
</organism>
<dbReference type="AlphaFoldDB" id="A0ABD6EVV5"/>